<accession>A0AB34FT35</accession>
<dbReference type="PROSITE" id="PS50850">
    <property type="entry name" value="MFS"/>
    <property type="match status" value="1"/>
</dbReference>
<evidence type="ECO:0000256" key="3">
    <source>
        <dbReference type="ARBA" id="ARBA00022692"/>
    </source>
</evidence>
<evidence type="ECO:0000256" key="1">
    <source>
        <dbReference type="ARBA" id="ARBA00004141"/>
    </source>
</evidence>
<feature type="transmembrane region" description="Helical" evidence="6">
    <location>
        <begin position="693"/>
        <end position="714"/>
    </location>
</feature>
<keyword evidence="9" id="KW-1185">Reference proteome</keyword>
<keyword evidence="3 6" id="KW-0812">Transmembrane</keyword>
<feature type="transmembrane region" description="Helical" evidence="6">
    <location>
        <begin position="750"/>
        <end position="774"/>
    </location>
</feature>
<dbReference type="InterPro" id="IPR036259">
    <property type="entry name" value="MFS_trans_sf"/>
</dbReference>
<comment type="caution">
    <text evidence="8">The sequence shown here is derived from an EMBL/GenBank/DDBJ whole genome shotgun (WGS) entry which is preliminary data.</text>
</comment>
<sequence length="1331" mass="146936">MSVDKVAEVKRDRPFLWLNIRATCSKSYVEQRALETKVREILAQKLLVDLERSLDMLLGLITYLSWAVEKYRGKPLLSAFSNLATTLLFDLRLDRGSQEIPCREINVSKAYSHPIKQVVPAVNRSNEERRAILGCYVVTATIAWFLRTKPVGWTAHMEACLLYLADEPETPGDSVLVATTRLLRLMEEVHSISKWRNIESPPLEPQFYVKGLRIMLEDIKRKTHPEVLQNRVVLSHLSMVEALIHELPLFTWRPARVIFEKTEWFYSCLGALKLCVENFLSFTPEEAFCLPMPLHLQFSRSTHILYRLLLLDDPACDRAAVLGTVDLFGAVEQCAALYAAVPGAVGLETSGDDMFTRTAEVLRATAPTWRRALEEAGAIPGATIPSVNSTEQDDMLSTDFLTDWWFADIFSVGGTLGPKLLLVMAGVAVVMLLTMLDISIISTAIPQITSDFHRLDDVGWYVGAYQLASATVQPLTGKLLTYFSSKWTYLSFFLVFEIGSVVCGAATSSTMLIIGRAVAGLGAAGLINGSLTIVQGACTPESRPSFYINLPLGGLAALLIVLTHIPDQTPKKPATIAYIRTLLPRFDLIGFALFAPASIMLLLALQFGSGDYGWRSSQVIGLFCGAGVTAIVFIYWESRMGDDAMIPWAMVRQKAVWSSALNFAFLMLAVIVGSNFLPIYLQSVKGLSPTMSGVYMLASILPQLIFVFIAGGLVRKLGYYIIWALFSAAVTAIGCGLISTWKPDTGLGKVLGYQILLGARGAGIQMGVVAIQAALPRKMAAVGNSFAVFCQNIFSAIFITVANTIFQESLRSDISSKIPGISPEAAIAAGGSGQASRTPKCRYLMANTKEQSLHVQAAPADGEAILTQEVDWTREEESRAKRKLDLIIMPILTLGFFCLPELDRGNMANAITDKFMEDVGINQDQFNVGQQMLSLGIVLFEIPSNMILYRVGPGKWLTLQLFLFGIVSTFQAFQRGYGAFIATRLILGITESGFIPGGLWTLSTWYTRDETAKRVMVFYFGNQIGQASAKLLAFGILHMRGVGGQPGWFWLFALMGAFTVLGGFVFGFFLPDSFKNPRSTFLPNVSWFSERELHILQTRVLIDDPMKGRKKKRIGGDAFKRTFTNWRIWVHFLITLCNNGPQRAFDTYAPSIVTSFGFGSLVSNAMAAVGLFLQVPMSFAFSWISDHYNRRGETVIVGFFCHLLGYIFNLAFTRVPLRGVRYFGVVWTQTFGTFSHPLNIAWLSLACNDSEQRALAMAGVIMNANIAGIYGAQIFRADDKPLYRRGFTVAIVVLAAGLVLAVTRWIDDVIQRRKNKQTVQVGTKESGAAST</sequence>
<keyword evidence="2" id="KW-0813">Transport</keyword>
<evidence type="ECO:0000256" key="6">
    <source>
        <dbReference type="SAM" id="Phobius"/>
    </source>
</evidence>
<feature type="transmembrane region" description="Helical" evidence="6">
    <location>
        <begin position="1287"/>
        <end position="1306"/>
    </location>
</feature>
<keyword evidence="5 6" id="KW-0472">Membrane</keyword>
<dbReference type="Gene3D" id="1.20.1720.10">
    <property type="entry name" value="Multidrug resistance protein D"/>
    <property type="match status" value="1"/>
</dbReference>
<feature type="transmembrane region" description="Helical" evidence="6">
    <location>
        <begin position="985"/>
        <end position="1006"/>
    </location>
</feature>
<dbReference type="PANTHER" id="PTHR43791:SF32">
    <property type="entry name" value="MAJOR FACILITATOR SUPERFAMILY (MFS) PROFILE DOMAIN-CONTAINING PROTEIN"/>
    <property type="match status" value="1"/>
</dbReference>
<proteinExistence type="predicted"/>
<evidence type="ECO:0000313" key="9">
    <source>
        <dbReference type="Proteomes" id="UP001163105"/>
    </source>
</evidence>
<evidence type="ECO:0000313" key="8">
    <source>
        <dbReference type="EMBL" id="KAJ6442274.1"/>
    </source>
</evidence>
<evidence type="ECO:0000259" key="7">
    <source>
        <dbReference type="PROSITE" id="PS50850"/>
    </source>
</evidence>
<name>A0AB34FT35_9HYPO</name>
<feature type="transmembrane region" description="Helical" evidence="6">
    <location>
        <begin position="1255"/>
        <end position="1275"/>
    </location>
</feature>
<feature type="transmembrane region" description="Helical" evidence="6">
    <location>
        <begin position="786"/>
        <end position="806"/>
    </location>
</feature>
<feature type="domain" description="Major facilitator superfamily (MFS) profile" evidence="7">
    <location>
        <begin position="423"/>
        <end position="1074"/>
    </location>
</feature>
<dbReference type="PANTHER" id="PTHR43791">
    <property type="entry name" value="PERMEASE-RELATED"/>
    <property type="match status" value="1"/>
</dbReference>
<evidence type="ECO:0000256" key="2">
    <source>
        <dbReference type="ARBA" id="ARBA00022448"/>
    </source>
</evidence>
<dbReference type="Gene3D" id="1.20.1250.20">
    <property type="entry name" value="MFS general substrate transporter like domains"/>
    <property type="match status" value="3"/>
</dbReference>
<dbReference type="GO" id="GO:0022857">
    <property type="term" value="F:transmembrane transporter activity"/>
    <property type="evidence" value="ECO:0007669"/>
    <property type="project" value="InterPro"/>
</dbReference>
<dbReference type="InterPro" id="IPR020846">
    <property type="entry name" value="MFS_dom"/>
</dbReference>
<evidence type="ECO:0000256" key="5">
    <source>
        <dbReference type="ARBA" id="ARBA00023136"/>
    </source>
</evidence>
<dbReference type="Proteomes" id="UP001163105">
    <property type="component" value="Unassembled WGS sequence"/>
</dbReference>
<dbReference type="SUPFAM" id="SSF103473">
    <property type="entry name" value="MFS general substrate transporter"/>
    <property type="match status" value="2"/>
</dbReference>
<dbReference type="Pfam" id="PF07690">
    <property type="entry name" value="MFS_1"/>
    <property type="match status" value="2"/>
</dbReference>
<reference evidence="8" key="1">
    <citation type="submission" date="2023-01" db="EMBL/GenBank/DDBJ databases">
        <title>The growth and conidiation of Purpureocillium lavendulum are regulated by nitrogen source and histone H3K14 acetylation.</title>
        <authorList>
            <person name="Tang P."/>
            <person name="Han J."/>
            <person name="Zhang C."/>
            <person name="Tang P."/>
            <person name="Qi F."/>
            <person name="Zhang K."/>
            <person name="Liang L."/>
        </authorList>
    </citation>
    <scope>NUCLEOTIDE SEQUENCE</scope>
    <source>
        <strain evidence="8">YMF1.00683</strain>
    </source>
</reference>
<feature type="transmembrane region" description="Helical" evidence="6">
    <location>
        <begin position="1018"/>
        <end position="1037"/>
    </location>
</feature>
<feature type="transmembrane region" description="Helical" evidence="6">
    <location>
        <begin position="513"/>
        <end position="534"/>
    </location>
</feature>
<gene>
    <name evidence="8" type="ORF">O9K51_05829</name>
</gene>
<dbReference type="GO" id="GO:0016020">
    <property type="term" value="C:membrane"/>
    <property type="evidence" value="ECO:0007669"/>
    <property type="project" value="UniProtKB-SubCell"/>
</dbReference>
<feature type="transmembrane region" description="Helical" evidence="6">
    <location>
        <begin position="656"/>
        <end position="681"/>
    </location>
</feature>
<feature type="transmembrane region" description="Helical" evidence="6">
    <location>
        <begin position="720"/>
        <end position="738"/>
    </location>
</feature>
<evidence type="ECO:0000256" key="4">
    <source>
        <dbReference type="ARBA" id="ARBA00022989"/>
    </source>
</evidence>
<dbReference type="InterPro" id="IPR011701">
    <property type="entry name" value="MFS"/>
</dbReference>
<organism evidence="8 9">
    <name type="scientific">Purpureocillium lavendulum</name>
    <dbReference type="NCBI Taxonomy" id="1247861"/>
    <lineage>
        <taxon>Eukaryota</taxon>
        <taxon>Fungi</taxon>
        <taxon>Dikarya</taxon>
        <taxon>Ascomycota</taxon>
        <taxon>Pezizomycotina</taxon>
        <taxon>Sordariomycetes</taxon>
        <taxon>Hypocreomycetidae</taxon>
        <taxon>Hypocreales</taxon>
        <taxon>Ophiocordycipitaceae</taxon>
        <taxon>Purpureocillium</taxon>
    </lineage>
</organism>
<protein>
    <submittedName>
        <fullName evidence="8">MFS transporter</fullName>
    </submittedName>
</protein>
<feature type="transmembrane region" description="Helical" evidence="6">
    <location>
        <begin position="1148"/>
        <end position="1173"/>
    </location>
</feature>
<comment type="subcellular location">
    <subcellularLocation>
        <location evidence="1">Membrane</location>
        <topology evidence="1">Multi-pass membrane protein</topology>
    </subcellularLocation>
</comment>
<feature type="transmembrane region" description="Helical" evidence="6">
    <location>
        <begin position="1049"/>
        <end position="1070"/>
    </location>
</feature>
<dbReference type="EMBL" id="JAQHRD010000004">
    <property type="protein sequence ID" value="KAJ6442274.1"/>
    <property type="molecule type" value="Genomic_DNA"/>
</dbReference>
<feature type="transmembrane region" description="Helical" evidence="6">
    <location>
        <begin position="619"/>
        <end position="636"/>
    </location>
</feature>
<feature type="transmembrane region" description="Helical" evidence="6">
    <location>
        <begin position="586"/>
        <end position="607"/>
    </location>
</feature>
<feature type="transmembrane region" description="Helical" evidence="6">
    <location>
        <begin position="546"/>
        <end position="566"/>
    </location>
</feature>
<feature type="transmembrane region" description="Helical" evidence="6">
    <location>
        <begin position="487"/>
        <end position="507"/>
    </location>
</feature>
<keyword evidence="4 6" id="KW-1133">Transmembrane helix</keyword>
<feature type="transmembrane region" description="Helical" evidence="6">
    <location>
        <begin position="1194"/>
        <end position="1212"/>
    </location>
</feature>
<feature type="transmembrane region" description="Helical" evidence="6">
    <location>
        <begin position="420"/>
        <end position="445"/>
    </location>
</feature>